<dbReference type="GO" id="GO:2001070">
    <property type="term" value="F:starch binding"/>
    <property type="evidence" value="ECO:0007669"/>
    <property type="project" value="InterPro"/>
</dbReference>
<dbReference type="InterPro" id="IPR032640">
    <property type="entry name" value="AMPK1_CBM"/>
</dbReference>
<dbReference type="RefSeq" id="WP_121989564.1">
    <property type="nucleotide sequence ID" value="NZ_OUNR01000016.1"/>
</dbReference>
<protein>
    <recommendedName>
        <fullName evidence="1">CBM20 domain-containing protein</fullName>
    </recommendedName>
</protein>
<dbReference type="AlphaFoldDB" id="A0A330L808"/>
<dbReference type="EMBL" id="OUNR01000016">
    <property type="protein sequence ID" value="SPP65253.1"/>
    <property type="molecule type" value="Genomic_DNA"/>
</dbReference>
<reference evidence="3" key="1">
    <citation type="submission" date="2018-04" db="EMBL/GenBank/DDBJ databases">
        <authorList>
            <person name="Lucker S."/>
            <person name="Sakoula D."/>
        </authorList>
    </citation>
    <scope>NUCLEOTIDE SEQUENCE [LARGE SCALE GENOMIC DNA]</scope>
</reference>
<gene>
    <name evidence="2" type="ORF">NITLEN_30167</name>
</gene>
<dbReference type="CDD" id="cd07184">
    <property type="entry name" value="E_set_Isoamylase_like_N"/>
    <property type="match status" value="1"/>
</dbReference>
<dbReference type="Gene3D" id="2.60.40.10">
    <property type="entry name" value="Immunoglobulins"/>
    <property type="match status" value="1"/>
</dbReference>
<dbReference type="SUPFAM" id="SSF81296">
    <property type="entry name" value="E set domains"/>
    <property type="match status" value="1"/>
</dbReference>
<dbReference type="Proteomes" id="UP000248168">
    <property type="component" value="Unassembled WGS sequence"/>
</dbReference>
<dbReference type="SMART" id="SM01065">
    <property type="entry name" value="CBM_2"/>
    <property type="match status" value="1"/>
</dbReference>
<dbReference type="InterPro" id="IPR013783">
    <property type="entry name" value="Ig-like_fold"/>
</dbReference>
<dbReference type="InterPro" id="IPR002044">
    <property type="entry name" value="CBM20"/>
</dbReference>
<feature type="domain" description="CBM20" evidence="1">
    <location>
        <begin position="21"/>
        <end position="105"/>
    </location>
</feature>
<evidence type="ECO:0000259" key="1">
    <source>
        <dbReference type="SMART" id="SM01065"/>
    </source>
</evidence>
<dbReference type="InterPro" id="IPR014756">
    <property type="entry name" value="Ig_E-set"/>
</dbReference>
<evidence type="ECO:0000313" key="2">
    <source>
        <dbReference type="EMBL" id="SPP65253.1"/>
    </source>
</evidence>
<accession>A0A330L808</accession>
<sequence length="117" mass="13319">MKQPVRKKTPPGLPRRRAPAKQPVVFEYFDPAAKIVTVAGDFNQWNPAARVLKRDAGGLWKVTVRLEPGAYQYKFVVNGDRWEEDPLNLHRIYNDHATFNSIRKVGAPVAQLPERKG</sequence>
<dbReference type="InParanoid" id="A0A330L808"/>
<name>A0A330L808_9BACT</name>
<organism evidence="2 3">
    <name type="scientific">Nitrospira lenta</name>
    <dbReference type="NCBI Taxonomy" id="1436998"/>
    <lineage>
        <taxon>Bacteria</taxon>
        <taxon>Pseudomonadati</taxon>
        <taxon>Nitrospirota</taxon>
        <taxon>Nitrospiria</taxon>
        <taxon>Nitrospirales</taxon>
        <taxon>Nitrospiraceae</taxon>
        <taxon>Nitrospira</taxon>
    </lineage>
</organism>
<dbReference type="Pfam" id="PF16561">
    <property type="entry name" value="AMPK1_CBM"/>
    <property type="match status" value="1"/>
</dbReference>
<evidence type="ECO:0000313" key="3">
    <source>
        <dbReference type="Proteomes" id="UP000248168"/>
    </source>
</evidence>
<proteinExistence type="predicted"/>
<keyword evidence="3" id="KW-1185">Reference proteome</keyword>
<dbReference type="OrthoDB" id="9811945at2"/>